<protein>
    <submittedName>
        <fullName evidence="6">ATPase, AAA family protein</fullName>
    </submittedName>
</protein>
<keyword evidence="3" id="KW-0175">Coiled coil</keyword>
<keyword evidence="7" id="KW-1185">Reference proteome</keyword>
<organism evidence="6 7">
    <name type="scientific">Babesia divergens</name>
    <dbReference type="NCBI Taxonomy" id="32595"/>
    <lineage>
        <taxon>Eukaryota</taxon>
        <taxon>Sar</taxon>
        <taxon>Alveolata</taxon>
        <taxon>Apicomplexa</taxon>
        <taxon>Aconoidasida</taxon>
        <taxon>Piroplasmida</taxon>
        <taxon>Babesiidae</taxon>
        <taxon>Babesia</taxon>
    </lineage>
</organism>
<feature type="compositionally biased region" description="Polar residues" evidence="4">
    <location>
        <begin position="1"/>
        <end position="18"/>
    </location>
</feature>
<proteinExistence type="predicted"/>
<dbReference type="InterPro" id="IPR021911">
    <property type="entry name" value="ATAD3_N"/>
</dbReference>
<dbReference type="SMART" id="SM00382">
    <property type="entry name" value="AAA"/>
    <property type="match status" value="1"/>
</dbReference>
<evidence type="ECO:0000256" key="4">
    <source>
        <dbReference type="SAM" id="MobiDB-lite"/>
    </source>
</evidence>
<sequence>MFGFGSQQMPSSIISTPSQDDKNITGKFDPTALERGAKALKMLDSSPNAQKAFELTKMQEITRQQEIQKEIQQMHLRQTELGAQRARVESDEKRKLMAQQQEQDRITAQYKARLEAEAYQKKLQDQKRQNEEWLQQQHQQFLRQEEARKKTELEILNMRKAQIREEKALERETMKVRIQEEGRARMELERKNFDIHVKMMKERSVEERQTKLQSLNIIFSSLGSAFSALLADKQRLTAGVASLSALALGIYGAKHGTRLAGRVLERKLGKPPLVRETSRWTLIGGVRNFFTGSIFARREPIINKIVLDKTLEQRLSWTTNSLVRAKQNGSPFRNILLYGPPGTGKTLFAKTVAKQSGLDFVIMTGGDVGPLQQDAASEINKLFQWSKKTKKGVVLFIDEADAFLRKGRSSNSGMSEDLRNALSSFLYHTGTESKEFCLILATNERQILDKAVLDRMDEQYEFGLPKFEERKRMITLFMHQYVIDPTKSGKIIEIDDAINDDFYARIAERTEGFSGRQLSKMCISMQSAVFGSGARKLTLELAETVVNWCISEHNKDHGIVNET</sequence>
<keyword evidence="2" id="KW-0067">ATP-binding</keyword>
<feature type="region of interest" description="Disordered" evidence="4">
    <location>
        <begin position="1"/>
        <end position="24"/>
    </location>
</feature>
<feature type="domain" description="AAA+ ATPase" evidence="5">
    <location>
        <begin position="331"/>
        <end position="466"/>
    </location>
</feature>
<dbReference type="GO" id="GO:0008270">
    <property type="term" value="F:zinc ion binding"/>
    <property type="evidence" value="ECO:0007669"/>
    <property type="project" value="TreeGrafter"/>
</dbReference>
<evidence type="ECO:0000313" key="6">
    <source>
        <dbReference type="EMBL" id="KAK1932627.1"/>
    </source>
</evidence>
<dbReference type="Pfam" id="PF12037">
    <property type="entry name" value="ATAD3_N"/>
    <property type="match status" value="1"/>
</dbReference>
<dbReference type="Gene3D" id="3.40.50.300">
    <property type="entry name" value="P-loop containing nucleotide triphosphate hydrolases"/>
    <property type="match status" value="1"/>
</dbReference>
<evidence type="ECO:0000313" key="7">
    <source>
        <dbReference type="Proteomes" id="UP001195914"/>
    </source>
</evidence>
<dbReference type="Pfam" id="PF00004">
    <property type="entry name" value="AAA"/>
    <property type="match status" value="1"/>
</dbReference>
<evidence type="ECO:0000256" key="2">
    <source>
        <dbReference type="ARBA" id="ARBA00022840"/>
    </source>
</evidence>
<dbReference type="PANTHER" id="PTHR23075">
    <property type="entry name" value="PUTATIVE ATP-ASE"/>
    <property type="match status" value="1"/>
</dbReference>
<reference evidence="6" key="1">
    <citation type="journal article" date="2014" name="Nucleic Acids Res.">
        <title>The evolutionary dynamics of variant antigen genes in Babesia reveal a history of genomic innovation underlying host-parasite interaction.</title>
        <authorList>
            <person name="Jackson A.P."/>
            <person name="Otto T.D."/>
            <person name="Darby A."/>
            <person name="Ramaprasad A."/>
            <person name="Xia D."/>
            <person name="Echaide I.E."/>
            <person name="Farber M."/>
            <person name="Gahlot S."/>
            <person name="Gamble J."/>
            <person name="Gupta D."/>
            <person name="Gupta Y."/>
            <person name="Jackson L."/>
            <person name="Malandrin L."/>
            <person name="Malas T.B."/>
            <person name="Moussa E."/>
            <person name="Nair M."/>
            <person name="Reid A.J."/>
            <person name="Sanders M."/>
            <person name="Sharma J."/>
            <person name="Tracey A."/>
            <person name="Quail M.A."/>
            <person name="Weir W."/>
            <person name="Wastling J.M."/>
            <person name="Hall N."/>
            <person name="Willadsen P."/>
            <person name="Lingelbach K."/>
            <person name="Shiels B."/>
            <person name="Tait A."/>
            <person name="Berriman M."/>
            <person name="Allred D.R."/>
            <person name="Pain A."/>
        </authorList>
    </citation>
    <scope>NUCLEOTIDE SEQUENCE</scope>
    <source>
        <strain evidence="6">1802A</strain>
    </source>
</reference>
<name>A0AAD9G6A5_BABDI</name>
<accession>A0AAD9G6A5</accession>
<dbReference type="InterPro" id="IPR027417">
    <property type="entry name" value="P-loop_NTPase"/>
</dbReference>
<comment type="caution">
    <text evidence="6">The sequence shown here is derived from an EMBL/GenBank/DDBJ whole genome shotgun (WGS) entry which is preliminary data.</text>
</comment>
<dbReference type="GO" id="GO:0016887">
    <property type="term" value="F:ATP hydrolysis activity"/>
    <property type="evidence" value="ECO:0007669"/>
    <property type="project" value="InterPro"/>
</dbReference>
<evidence type="ECO:0000256" key="3">
    <source>
        <dbReference type="SAM" id="Coils"/>
    </source>
</evidence>
<dbReference type="InterPro" id="IPR003959">
    <property type="entry name" value="ATPase_AAA_core"/>
</dbReference>
<gene>
    <name evidence="6" type="ORF">X943_000051</name>
</gene>
<dbReference type="PANTHER" id="PTHR23075:SF12">
    <property type="entry name" value="AAA+ ATPASE DOMAIN-CONTAINING PROTEIN"/>
    <property type="match status" value="1"/>
</dbReference>
<dbReference type="Proteomes" id="UP001195914">
    <property type="component" value="Unassembled WGS sequence"/>
</dbReference>
<dbReference type="InterPro" id="IPR003593">
    <property type="entry name" value="AAA+_ATPase"/>
</dbReference>
<reference evidence="6" key="2">
    <citation type="submission" date="2021-05" db="EMBL/GenBank/DDBJ databases">
        <authorList>
            <person name="Pain A."/>
        </authorList>
    </citation>
    <scope>NUCLEOTIDE SEQUENCE</scope>
    <source>
        <strain evidence="6">1802A</strain>
    </source>
</reference>
<keyword evidence="1" id="KW-0547">Nucleotide-binding</keyword>
<dbReference type="GO" id="GO:0007005">
    <property type="term" value="P:mitochondrion organization"/>
    <property type="evidence" value="ECO:0007669"/>
    <property type="project" value="TreeGrafter"/>
</dbReference>
<evidence type="ECO:0000256" key="1">
    <source>
        <dbReference type="ARBA" id="ARBA00022741"/>
    </source>
</evidence>
<feature type="coiled-coil region" evidence="3">
    <location>
        <begin position="83"/>
        <end position="136"/>
    </location>
</feature>
<evidence type="ECO:0000259" key="5">
    <source>
        <dbReference type="SMART" id="SM00382"/>
    </source>
</evidence>
<dbReference type="GO" id="GO:0005739">
    <property type="term" value="C:mitochondrion"/>
    <property type="evidence" value="ECO:0007669"/>
    <property type="project" value="TreeGrafter"/>
</dbReference>
<dbReference type="SUPFAM" id="SSF52540">
    <property type="entry name" value="P-loop containing nucleoside triphosphate hydrolases"/>
    <property type="match status" value="1"/>
</dbReference>
<dbReference type="GO" id="GO:0005524">
    <property type="term" value="F:ATP binding"/>
    <property type="evidence" value="ECO:0007669"/>
    <property type="project" value="UniProtKB-KW"/>
</dbReference>
<dbReference type="EMBL" id="JAHBMH010000073">
    <property type="protein sequence ID" value="KAK1932627.1"/>
    <property type="molecule type" value="Genomic_DNA"/>
</dbReference>
<dbReference type="AlphaFoldDB" id="A0AAD9G6A5"/>